<dbReference type="PANTHER" id="PTHR23082">
    <property type="entry name" value="TRANSCRIPTION INITIATION FACTOR IIIC TFIIIC , POLYPEPTIDE 3-RELATED"/>
    <property type="match status" value="1"/>
</dbReference>
<sequence>MLASTSALTLNDILDLDSSAQPATREDATSSDSLEEDEDGYEDPETSDDEEESEESDGDRREHAEYEEQQTGGFNAEAAIEGDFDRLVQGIRQSGGANTGLLTKMWDFNMEEKEAEFRDDLREASGVGRGRKGKKRGRRAGPVLSQQVRALIGEGNQAYVDGDIQETLRIMQEVIRIEPRAAQAWSVLAQCYADMNEPQKALQLRIMAAHLTHDAEEWERLAKQSVELVYNQQALYCYGKVYSLDPSNLNALWDRATLAKEIGELKTARNTFLAILKRLPHNLTVLDELRPILIELSDLALCAVLFSEAFNHYHAAFPTGMGLDPDSGQDVPGGGFGMMHILVLADLHNSLGQYDKAVEAIRKGCRWLQGRVQQKFWDVCEDDREYYVGAESVRGGEGELQPGGYPLDVNARHRLAVARIKMGDIEEGKKHADIILAQDVLEYAPLFTEIADAYFEREMYAEARYIYEILGGDAGTSSMYVLLQAAACRRMVGDIREAAEVYEHVIVADPTHNEAKMKLAEIYEILNEPRKALELVFQVMDSRRRRPRQGTADDGTEDANTTSLFEERARFKGKSAAAKANKLSAAQLRELEAQKEREVDQSFRRVKELWPRMLAGEEEAEREWLVEAEKLIESFRETRNLFQTSRHQGFRGMFPRSSRRQTAEASEENMASRLQLELGRDTIARKSKGDGLNSGGVDAFRTVSFDEWLRLFLHYTFLLTRRGQYNLAQEVLRHILYSSAYQSRLAQDSIRLALITCAIHVGQFPTAVEQSRKLINAYQFNNEPLRVLLASLGSGLRATDAFLASTLSKHLLREIKLADAAVKKPDAVRWNSTLRRYGLGSGKSGDGDDVDEEEDVPREGSTVPAEKAGLPTKGNPVNVAVYGQICLAAKSYQSALFYLLHAYDYCPDDPLICLCLAIASFGRAMQRQADNRNHLVTQGMAFLSRYRTIRGTHSEDVDEVEFNFGRAFQQLGLHSLAVRHYERVLASVEQKFAEDYQDCGLAREAAYNLSLIYVTTGATSLAEKLYRRWLSL</sequence>
<dbReference type="GeneID" id="72006389"/>
<keyword evidence="3" id="KW-1185">Reference proteome</keyword>
<dbReference type="InterPro" id="IPR011990">
    <property type="entry name" value="TPR-like_helical_dom_sf"/>
</dbReference>
<dbReference type="EMBL" id="JADCUA010000008">
    <property type="protein sequence ID" value="KAH9837620.1"/>
    <property type="molecule type" value="Genomic_DNA"/>
</dbReference>
<dbReference type="PANTHER" id="PTHR23082:SF0">
    <property type="entry name" value="GENERAL TRANSCRIPTION FACTOR 3C POLYPEPTIDE 3"/>
    <property type="match status" value="1"/>
</dbReference>
<dbReference type="Gene3D" id="1.25.40.10">
    <property type="entry name" value="Tetratricopeptide repeat domain"/>
    <property type="match status" value="3"/>
</dbReference>
<feature type="region of interest" description="Disordered" evidence="1">
    <location>
        <begin position="841"/>
        <end position="869"/>
    </location>
</feature>
<evidence type="ECO:0000313" key="2">
    <source>
        <dbReference type="EMBL" id="KAH9837620.1"/>
    </source>
</evidence>
<name>A0ABQ8KHZ6_9APHY</name>
<dbReference type="Pfam" id="PF13432">
    <property type="entry name" value="TPR_16"/>
    <property type="match status" value="1"/>
</dbReference>
<dbReference type="Pfam" id="PF13181">
    <property type="entry name" value="TPR_8"/>
    <property type="match status" value="1"/>
</dbReference>
<protein>
    <submittedName>
        <fullName evidence="2">TPR-like protein</fullName>
    </submittedName>
</protein>
<dbReference type="InterPro" id="IPR039340">
    <property type="entry name" value="Tfc4/TFIIIC-102/Sfc4"/>
</dbReference>
<dbReference type="SMART" id="SM00028">
    <property type="entry name" value="TPR"/>
    <property type="match status" value="7"/>
</dbReference>
<reference evidence="2 3" key="1">
    <citation type="journal article" date="2021" name="Environ. Microbiol.">
        <title>Gene family expansions and transcriptome signatures uncover fungal adaptations to wood decay.</title>
        <authorList>
            <person name="Hage H."/>
            <person name="Miyauchi S."/>
            <person name="Viragh M."/>
            <person name="Drula E."/>
            <person name="Min B."/>
            <person name="Chaduli D."/>
            <person name="Navarro D."/>
            <person name="Favel A."/>
            <person name="Norest M."/>
            <person name="Lesage-Meessen L."/>
            <person name="Balint B."/>
            <person name="Merenyi Z."/>
            <person name="de Eugenio L."/>
            <person name="Morin E."/>
            <person name="Martinez A.T."/>
            <person name="Baldrian P."/>
            <person name="Stursova M."/>
            <person name="Martinez M.J."/>
            <person name="Novotny C."/>
            <person name="Magnuson J.K."/>
            <person name="Spatafora J.W."/>
            <person name="Maurice S."/>
            <person name="Pangilinan J."/>
            <person name="Andreopoulos W."/>
            <person name="LaButti K."/>
            <person name="Hundley H."/>
            <person name="Na H."/>
            <person name="Kuo A."/>
            <person name="Barry K."/>
            <person name="Lipzen A."/>
            <person name="Henrissat B."/>
            <person name="Riley R."/>
            <person name="Ahrendt S."/>
            <person name="Nagy L.G."/>
            <person name="Grigoriev I.V."/>
            <person name="Martin F."/>
            <person name="Rosso M.N."/>
        </authorList>
    </citation>
    <scope>NUCLEOTIDE SEQUENCE [LARGE SCALE GENOMIC DNA]</scope>
    <source>
        <strain evidence="2 3">CIRM-BRFM 1785</strain>
    </source>
</reference>
<accession>A0ABQ8KHZ6</accession>
<feature type="compositionally biased region" description="Acidic residues" evidence="1">
    <location>
        <begin position="847"/>
        <end position="856"/>
    </location>
</feature>
<dbReference type="InterPro" id="IPR019734">
    <property type="entry name" value="TPR_rpt"/>
</dbReference>
<feature type="compositionally biased region" description="Acidic residues" evidence="1">
    <location>
        <begin position="33"/>
        <end position="57"/>
    </location>
</feature>
<gene>
    <name evidence="2" type="ORF">C8Q71DRAFT_796167</name>
</gene>
<dbReference type="Proteomes" id="UP000814176">
    <property type="component" value="Unassembled WGS sequence"/>
</dbReference>
<dbReference type="SUPFAM" id="SSF48452">
    <property type="entry name" value="TPR-like"/>
    <property type="match status" value="3"/>
</dbReference>
<comment type="caution">
    <text evidence="2">The sequence shown here is derived from an EMBL/GenBank/DDBJ whole genome shotgun (WGS) entry which is preliminary data.</text>
</comment>
<proteinExistence type="predicted"/>
<evidence type="ECO:0000256" key="1">
    <source>
        <dbReference type="SAM" id="MobiDB-lite"/>
    </source>
</evidence>
<dbReference type="RefSeq" id="XP_047779658.1">
    <property type="nucleotide sequence ID" value="XM_047925657.1"/>
</dbReference>
<evidence type="ECO:0000313" key="3">
    <source>
        <dbReference type="Proteomes" id="UP000814176"/>
    </source>
</evidence>
<organism evidence="2 3">
    <name type="scientific">Rhodofomes roseus</name>
    <dbReference type="NCBI Taxonomy" id="34475"/>
    <lineage>
        <taxon>Eukaryota</taxon>
        <taxon>Fungi</taxon>
        <taxon>Dikarya</taxon>
        <taxon>Basidiomycota</taxon>
        <taxon>Agaricomycotina</taxon>
        <taxon>Agaricomycetes</taxon>
        <taxon>Polyporales</taxon>
        <taxon>Rhodofomes</taxon>
    </lineage>
</organism>
<feature type="region of interest" description="Disordered" evidence="1">
    <location>
        <begin position="1"/>
        <end position="76"/>
    </location>
</feature>